<feature type="domain" description="FAD/NAD(P)-binding" evidence="4">
    <location>
        <begin position="252"/>
        <end position="560"/>
    </location>
</feature>
<dbReference type="OrthoDB" id="109585at2"/>
<dbReference type="InterPro" id="IPR036188">
    <property type="entry name" value="FAD/NAD-bd_sf"/>
</dbReference>
<evidence type="ECO:0000313" key="6">
    <source>
        <dbReference type="Proteomes" id="UP000291189"/>
    </source>
</evidence>
<dbReference type="PANTHER" id="PTHR48105">
    <property type="entry name" value="THIOREDOXIN REDUCTASE 1-RELATED-RELATED"/>
    <property type="match status" value="1"/>
</dbReference>
<dbReference type="SUPFAM" id="SSF51905">
    <property type="entry name" value="FAD/NAD(P)-binding domain"/>
    <property type="match status" value="1"/>
</dbReference>
<evidence type="ECO:0000256" key="1">
    <source>
        <dbReference type="ARBA" id="ARBA00022630"/>
    </source>
</evidence>
<proteinExistence type="predicted"/>
<keyword evidence="6" id="KW-1185">Reference proteome</keyword>
<organism evidence="5 6">
    <name type="scientific">Nocardioides iriomotensis</name>
    <dbReference type="NCBI Taxonomy" id="715784"/>
    <lineage>
        <taxon>Bacteria</taxon>
        <taxon>Bacillati</taxon>
        <taxon>Actinomycetota</taxon>
        <taxon>Actinomycetes</taxon>
        <taxon>Propionibacteriales</taxon>
        <taxon>Nocardioidaceae</taxon>
        <taxon>Nocardioides</taxon>
    </lineage>
</organism>
<keyword evidence="1" id="KW-0285">Flavoprotein</keyword>
<comment type="catalytic activity">
    <reaction evidence="3">
        <text>[thioredoxin]-dithiol + NADP(+) = [thioredoxin]-disulfide + NADPH + H(+)</text>
        <dbReference type="Rhea" id="RHEA:20345"/>
        <dbReference type="Rhea" id="RHEA-COMP:10698"/>
        <dbReference type="Rhea" id="RHEA-COMP:10700"/>
        <dbReference type="ChEBI" id="CHEBI:15378"/>
        <dbReference type="ChEBI" id="CHEBI:29950"/>
        <dbReference type="ChEBI" id="CHEBI:50058"/>
        <dbReference type="ChEBI" id="CHEBI:57783"/>
        <dbReference type="ChEBI" id="CHEBI:58349"/>
        <dbReference type="EC" id="1.8.1.9"/>
    </reaction>
</comment>
<protein>
    <submittedName>
        <fullName evidence="5">FAD-dependent oxidoreductase</fullName>
    </submittedName>
</protein>
<reference evidence="5 6" key="1">
    <citation type="submission" date="2019-01" db="EMBL/GenBank/DDBJ databases">
        <title>Nocardioides guangzhouensis sp. nov., an actinobacterium isolated from soil.</title>
        <authorList>
            <person name="Fu Y."/>
            <person name="Cai Y."/>
            <person name="Lin Z."/>
            <person name="Chen P."/>
        </authorList>
    </citation>
    <scope>NUCLEOTIDE SEQUENCE [LARGE SCALE GENOMIC DNA]</scope>
    <source>
        <strain evidence="5 6">NBRC 105384</strain>
    </source>
</reference>
<name>A0A4Q5IUT5_9ACTN</name>
<evidence type="ECO:0000259" key="4">
    <source>
        <dbReference type="Pfam" id="PF07992"/>
    </source>
</evidence>
<dbReference type="EMBL" id="SDPU01000035">
    <property type="protein sequence ID" value="RYU09720.1"/>
    <property type="molecule type" value="Genomic_DNA"/>
</dbReference>
<dbReference type="AlphaFoldDB" id="A0A4Q5IUT5"/>
<evidence type="ECO:0000256" key="3">
    <source>
        <dbReference type="ARBA" id="ARBA00048132"/>
    </source>
</evidence>
<evidence type="ECO:0000313" key="5">
    <source>
        <dbReference type="EMBL" id="RYU09720.1"/>
    </source>
</evidence>
<evidence type="ECO:0000256" key="2">
    <source>
        <dbReference type="ARBA" id="ARBA00023002"/>
    </source>
</evidence>
<accession>A0A4Q5IUT5</accession>
<keyword evidence="2" id="KW-0560">Oxidoreductase</keyword>
<sequence>MDASEIQVGTARLRPVLLAVVPDPQQLDRVEHELQQAFGTEFRVRGERTCADAQRVLDDCRDLGQRVAVALVDYALDEGPRAEVLTRLRSDHPDARRAMLVDWGSWADRDAARTILQSMAVGDISYYVLKPWINRDELFHRTVAEFVQEWSRSDPTNLREVVVVAERTSVRASQIRSLLTRNGIPHAFREKGSADAEDVLRYVDLVGFDRSNAEVLVWMAALDGKVLLDPTDVEVAEAWGVATTLPRDQRDFDLLVVGGGPSGLAAAVYGASEGLRTLVVERESLGGQAGSSSLIRNYLGFSRGIGGAELAQRGYQQAWVFGTYFLFMREVEQLKPGPDGVFTATIGGVGDVTARAVVLATGVSYRRLGVPDLEALTGAGVFYGASVSEAQGLTGLHAVVVGGGNSAGQAVLHLARYCEQVTLVVRGDDLGESMSSYLVETVGATGNIGVRLASEVVGGGGSPRLDHVVVRDRNGGAEETIRADGLFVMIGAEPRTAWLPDDVGRDRFGYVLAGADAASAGSWPLARAPYPYESTVPGLFAVGDVRCGSVKRVASAVGEGSVVVSQVHQLFKEPHG</sequence>
<dbReference type="RefSeq" id="WP_129989485.1">
    <property type="nucleotide sequence ID" value="NZ_SDPU01000035.1"/>
</dbReference>
<dbReference type="Pfam" id="PF07992">
    <property type="entry name" value="Pyr_redox_2"/>
    <property type="match status" value="1"/>
</dbReference>
<dbReference type="InterPro" id="IPR023753">
    <property type="entry name" value="FAD/NAD-binding_dom"/>
</dbReference>
<dbReference type="PRINTS" id="PR00469">
    <property type="entry name" value="PNDRDTASEII"/>
</dbReference>
<comment type="caution">
    <text evidence="5">The sequence shown here is derived from an EMBL/GenBank/DDBJ whole genome shotgun (WGS) entry which is preliminary data.</text>
</comment>
<dbReference type="GO" id="GO:0004791">
    <property type="term" value="F:thioredoxin-disulfide reductase (NADPH) activity"/>
    <property type="evidence" value="ECO:0007669"/>
    <property type="project" value="UniProtKB-EC"/>
</dbReference>
<dbReference type="PRINTS" id="PR00368">
    <property type="entry name" value="FADPNR"/>
</dbReference>
<dbReference type="Gene3D" id="3.50.50.60">
    <property type="entry name" value="FAD/NAD(P)-binding domain"/>
    <property type="match status" value="2"/>
</dbReference>
<dbReference type="InterPro" id="IPR050097">
    <property type="entry name" value="Ferredoxin-NADP_redctase_2"/>
</dbReference>
<gene>
    <name evidence="5" type="ORF">ETU37_22135</name>
</gene>
<dbReference type="Proteomes" id="UP000291189">
    <property type="component" value="Unassembled WGS sequence"/>
</dbReference>